<name>A0A1I2TDL8_9BACL</name>
<dbReference type="PANTHER" id="PTHR42160:SF1">
    <property type="entry name" value="URACIL-DNA GLYCOSYLASE SUPERFAMILY PROTEIN"/>
    <property type="match status" value="1"/>
</dbReference>
<evidence type="ECO:0000259" key="1">
    <source>
        <dbReference type="SMART" id="SM00986"/>
    </source>
</evidence>
<proteinExistence type="predicted"/>
<dbReference type="SMART" id="SM00986">
    <property type="entry name" value="UDG"/>
    <property type="match status" value="1"/>
</dbReference>
<dbReference type="SUPFAM" id="SSF52141">
    <property type="entry name" value="Uracil-DNA glycosylase-like"/>
    <property type="match status" value="1"/>
</dbReference>
<dbReference type="Gene3D" id="3.40.470.10">
    <property type="entry name" value="Uracil-DNA glycosylase-like domain"/>
    <property type="match status" value="1"/>
</dbReference>
<gene>
    <name evidence="2" type="ORF">SAMN02982927_02181</name>
</gene>
<keyword evidence="3" id="KW-1185">Reference proteome</keyword>
<reference evidence="3" key="1">
    <citation type="submission" date="2016-10" db="EMBL/GenBank/DDBJ databases">
        <authorList>
            <person name="Varghese N."/>
            <person name="Submissions S."/>
        </authorList>
    </citation>
    <scope>NUCLEOTIDE SEQUENCE [LARGE SCALE GENOMIC DNA]</scope>
    <source>
        <strain evidence="3">ATCC 700379</strain>
    </source>
</reference>
<dbReference type="EMBL" id="FOOY01000014">
    <property type="protein sequence ID" value="SFG60371.1"/>
    <property type="molecule type" value="Genomic_DNA"/>
</dbReference>
<dbReference type="CDD" id="cd10033">
    <property type="entry name" value="UDG_like"/>
    <property type="match status" value="1"/>
</dbReference>
<dbReference type="InterPro" id="IPR036895">
    <property type="entry name" value="Uracil-DNA_glycosylase-like_sf"/>
</dbReference>
<accession>A0A1I2TDL8</accession>
<dbReference type="AlphaFoldDB" id="A0A1I2TDL8"/>
<protein>
    <submittedName>
        <fullName evidence="2">Uracil-DNA glycosylase</fullName>
    </submittedName>
</protein>
<dbReference type="STRING" id="269670.SAMN02982927_02181"/>
<feature type="domain" description="Uracil-DNA glycosylase-like" evidence="1">
    <location>
        <begin position="73"/>
        <end position="230"/>
    </location>
</feature>
<organism evidence="2 3">
    <name type="scientific">Sporolactobacillus nakayamae</name>
    <dbReference type="NCBI Taxonomy" id="269670"/>
    <lineage>
        <taxon>Bacteria</taxon>
        <taxon>Bacillati</taxon>
        <taxon>Bacillota</taxon>
        <taxon>Bacilli</taxon>
        <taxon>Bacillales</taxon>
        <taxon>Sporolactobacillaceae</taxon>
        <taxon>Sporolactobacillus</taxon>
    </lineage>
</organism>
<sequence>MIMIHSLADTSAGRRDEHRFLIELNGSINFSGRNIGYSHILEATKMTALKDIFNRIKADPENSHFTNKNIEPLYYATPTAKLLIIGQAPGVIAQNTKIVWNDRSGARLRDWMGVSRDTFYHSGKIAVLPMDFYFPGKGKSGDLPPRKGFAAKWHDPIIRAMPDIGLTLLVGSYAQRYYLKTHSKMTLTQTVKDYRSYLPDYFPLVHPSPRNYIWIIRNPWFEKDVLPDLKKYINRILSDQ</sequence>
<evidence type="ECO:0000313" key="2">
    <source>
        <dbReference type="EMBL" id="SFG60371.1"/>
    </source>
</evidence>
<evidence type="ECO:0000313" key="3">
    <source>
        <dbReference type="Proteomes" id="UP000198752"/>
    </source>
</evidence>
<dbReference type="InterPro" id="IPR047124">
    <property type="entry name" value="HI_0220.2"/>
</dbReference>
<dbReference type="Pfam" id="PF03167">
    <property type="entry name" value="UDG"/>
    <property type="match status" value="1"/>
</dbReference>
<dbReference type="Proteomes" id="UP000198752">
    <property type="component" value="Unassembled WGS sequence"/>
</dbReference>
<dbReference type="SMART" id="SM00987">
    <property type="entry name" value="UreE_C"/>
    <property type="match status" value="1"/>
</dbReference>
<dbReference type="PANTHER" id="PTHR42160">
    <property type="entry name" value="URACIL-DNA GLYCOSYLASE SUPERFAMILY PROTEIN"/>
    <property type="match status" value="1"/>
</dbReference>
<dbReference type="InterPro" id="IPR005122">
    <property type="entry name" value="Uracil-DNA_glycosylase-like"/>
</dbReference>